<evidence type="ECO:0000256" key="2">
    <source>
        <dbReference type="SAM" id="SignalP"/>
    </source>
</evidence>
<keyword evidence="2" id="KW-0732">Signal</keyword>
<dbReference type="InterPro" id="IPR058248">
    <property type="entry name" value="Lxx211020-like"/>
</dbReference>
<dbReference type="PANTHER" id="PTHR36302">
    <property type="entry name" value="BLR7088 PROTEIN"/>
    <property type="match status" value="1"/>
</dbReference>
<dbReference type="Proteomes" id="UP000286208">
    <property type="component" value="Unassembled WGS sequence"/>
</dbReference>
<accession>A0A438BIC2</accession>
<dbReference type="OrthoDB" id="9796962at2"/>
<evidence type="ECO:0000313" key="4">
    <source>
        <dbReference type="Proteomes" id="UP000286208"/>
    </source>
</evidence>
<keyword evidence="4" id="KW-1185">Reference proteome</keyword>
<name>A0A438BIC2_9NOCA</name>
<comment type="caution">
    <text evidence="3">The sequence shown here is derived from an EMBL/GenBank/DDBJ whole genome shotgun (WGS) entry which is preliminary data.</text>
</comment>
<dbReference type="InterPro" id="IPR036182">
    <property type="entry name" value="PCuAC_sf"/>
</dbReference>
<organism evidence="3 4">
    <name type="scientific">Prescottella agglutinans</name>
    <dbReference type="NCBI Taxonomy" id="1644129"/>
    <lineage>
        <taxon>Bacteria</taxon>
        <taxon>Bacillati</taxon>
        <taxon>Actinomycetota</taxon>
        <taxon>Actinomycetes</taxon>
        <taxon>Mycobacteriales</taxon>
        <taxon>Nocardiaceae</taxon>
        <taxon>Prescottella</taxon>
    </lineage>
</organism>
<gene>
    <name evidence="3" type="ORF">EGT67_06730</name>
</gene>
<proteinExistence type="predicted"/>
<dbReference type="InterPro" id="IPR007410">
    <property type="entry name" value="LpqE-like"/>
</dbReference>
<feature type="signal peptide" evidence="2">
    <location>
        <begin position="1"/>
        <end position="23"/>
    </location>
</feature>
<evidence type="ECO:0000313" key="3">
    <source>
        <dbReference type="EMBL" id="RVW10826.1"/>
    </source>
</evidence>
<dbReference type="Pfam" id="PF04314">
    <property type="entry name" value="PCuAC"/>
    <property type="match status" value="1"/>
</dbReference>
<dbReference type="PROSITE" id="PS51257">
    <property type="entry name" value="PROKAR_LIPOPROTEIN"/>
    <property type="match status" value="1"/>
</dbReference>
<dbReference type="Gene3D" id="2.60.40.1890">
    <property type="entry name" value="PCu(A)C copper chaperone"/>
    <property type="match status" value="1"/>
</dbReference>
<dbReference type="AlphaFoldDB" id="A0A438BIC2"/>
<dbReference type="PANTHER" id="PTHR36302:SF1">
    <property type="entry name" value="COPPER CHAPERONE PCU(A)C"/>
    <property type="match status" value="1"/>
</dbReference>
<dbReference type="EMBL" id="RKLP01000002">
    <property type="protein sequence ID" value="RVW10826.1"/>
    <property type="molecule type" value="Genomic_DNA"/>
</dbReference>
<reference evidence="3 4" key="1">
    <citation type="submission" date="2018-11" db="EMBL/GenBank/DDBJ databases">
        <title>Rhodococcus spongicola sp. nov. and Rhodococcus xishaensis sp. nov. from marine sponges.</title>
        <authorList>
            <person name="Li L."/>
            <person name="Lin H.W."/>
        </authorList>
    </citation>
    <scope>NUCLEOTIDE SEQUENCE [LARGE SCALE GENOMIC DNA]</scope>
    <source>
        <strain evidence="3 4">CCTCC AB2014297</strain>
    </source>
</reference>
<protein>
    <submittedName>
        <fullName evidence="3">Copper chaperone PCu(A)C</fullName>
    </submittedName>
</protein>
<evidence type="ECO:0000256" key="1">
    <source>
        <dbReference type="SAM" id="MobiDB-lite"/>
    </source>
</evidence>
<feature type="compositionally biased region" description="Low complexity" evidence="1">
    <location>
        <begin position="169"/>
        <end position="183"/>
    </location>
</feature>
<feature type="region of interest" description="Disordered" evidence="1">
    <location>
        <begin position="161"/>
        <end position="199"/>
    </location>
</feature>
<feature type="chain" id="PRO_5038436507" evidence="2">
    <location>
        <begin position="24"/>
        <end position="199"/>
    </location>
</feature>
<sequence length="199" mass="20487">MKAFTRTRVLAIGVTVAAGLTLAGCSSDSKDDAKATDAASITVQDSWVKAADGGMTALFGTIRNDSDSDVTLVSATSSASPRVELHEMAPDGTGAMKMREKDGGMTIKAHDTYALKPGADHIMLFDLPAPVQAGSEVSFTLKFSDGATTQITSQVRDFTGARESYNSHGEAPSGAPSVSPAPSEGHDMANQGHGEAHSG</sequence>
<dbReference type="RefSeq" id="WP_127915271.1">
    <property type="nucleotide sequence ID" value="NZ_RKLP01000002.1"/>
</dbReference>
<dbReference type="SUPFAM" id="SSF110087">
    <property type="entry name" value="DR1885-like metal-binding protein"/>
    <property type="match status" value="1"/>
</dbReference>